<keyword evidence="2 5" id="KW-0349">Heme</keyword>
<dbReference type="Proteomes" id="UP000598271">
    <property type="component" value="Unassembled WGS sequence"/>
</dbReference>
<accession>A0A8J3G8I9</accession>
<evidence type="ECO:0000313" key="7">
    <source>
        <dbReference type="Proteomes" id="UP000598271"/>
    </source>
</evidence>
<name>A0A8J3G8I9_9BACT</name>
<gene>
    <name evidence="6" type="ORF">GCM10007390_05880</name>
</gene>
<keyword evidence="3 5" id="KW-0479">Metal-binding</keyword>
<comment type="caution">
    <text evidence="6">The sequence shown here is derived from an EMBL/GenBank/DDBJ whole genome shotgun (WGS) entry which is preliminary data.</text>
</comment>
<dbReference type="GO" id="GO:0046872">
    <property type="term" value="F:metal ion binding"/>
    <property type="evidence" value="ECO:0007669"/>
    <property type="project" value="UniProtKB-KW"/>
</dbReference>
<reference evidence="6 7" key="1">
    <citation type="journal article" date="2014" name="Int. J. Syst. Evol. Microbiol.">
        <title>Complete genome sequence of Corynebacterium casei LMG S-19264T (=DSM 44701T), isolated from a smear-ripened cheese.</title>
        <authorList>
            <consortium name="US DOE Joint Genome Institute (JGI-PGF)"/>
            <person name="Walter F."/>
            <person name="Albersmeier A."/>
            <person name="Kalinowski J."/>
            <person name="Ruckert C."/>
        </authorList>
    </citation>
    <scope>NUCLEOTIDE SEQUENCE [LARGE SCALE GENOMIC DNA]</scope>
    <source>
        <strain evidence="6 7">KCTC 12866</strain>
    </source>
</reference>
<dbReference type="CDD" id="cd08916">
    <property type="entry name" value="TrHb3_P"/>
    <property type="match status" value="1"/>
</dbReference>
<evidence type="ECO:0000256" key="5">
    <source>
        <dbReference type="PIRSR" id="PIRSR601486-1"/>
    </source>
</evidence>
<dbReference type="AlphaFoldDB" id="A0A8J3G8I9"/>
<sequence>MLPEITSRADVENLVNTFYDKVRDDPTIGIIFNEIANVNWDTHLPKMYDFWEGILFGSGNYRGRPMPPHFKLNESHPFRPEYFDAWLALFYQTVDELFEGEKAAEAKMRAMNIAAVMEHRIGQINAGTNTSLLHRNE</sequence>
<dbReference type="SUPFAM" id="SSF46458">
    <property type="entry name" value="Globin-like"/>
    <property type="match status" value="1"/>
</dbReference>
<feature type="binding site" description="distal binding residue" evidence="5">
    <location>
        <position position="69"/>
    </location>
    <ligand>
        <name>heme</name>
        <dbReference type="ChEBI" id="CHEBI:30413"/>
    </ligand>
    <ligandPart>
        <name>Fe</name>
        <dbReference type="ChEBI" id="CHEBI:18248"/>
    </ligandPart>
</feature>
<dbReference type="RefSeq" id="WP_189564212.1">
    <property type="nucleotide sequence ID" value="NZ_JBHMDR010000008.1"/>
</dbReference>
<evidence type="ECO:0000256" key="1">
    <source>
        <dbReference type="ARBA" id="ARBA00022448"/>
    </source>
</evidence>
<dbReference type="Pfam" id="PF01152">
    <property type="entry name" value="Bac_globin"/>
    <property type="match status" value="1"/>
</dbReference>
<keyword evidence="1" id="KW-0813">Transport</keyword>
<keyword evidence="7" id="KW-1185">Reference proteome</keyword>
<evidence type="ECO:0000256" key="4">
    <source>
        <dbReference type="ARBA" id="ARBA00023004"/>
    </source>
</evidence>
<dbReference type="GO" id="GO:0020037">
    <property type="term" value="F:heme binding"/>
    <property type="evidence" value="ECO:0007669"/>
    <property type="project" value="InterPro"/>
</dbReference>
<evidence type="ECO:0008006" key="8">
    <source>
        <dbReference type="Google" id="ProtNLM"/>
    </source>
</evidence>
<organism evidence="6 7">
    <name type="scientific">Persicitalea jodogahamensis</name>
    <dbReference type="NCBI Taxonomy" id="402147"/>
    <lineage>
        <taxon>Bacteria</taxon>
        <taxon>Pseudomonadati</taxon>
        <taxon>Bacteroidota</taxon>
        <taxon>Cytophagia</taxon>
        <taxon>Cytophagales</taxon>
        <taxon>Spirosomataceae</taxon>
        <taxon>Persicitalea</taxon>
    </lineage>
</organism>
<dbReference type="GO" id="GO:0019825">
    <property type="term" value="F:oxygen binding"/>
    <property type="evidence" value="ECO:0007669"/>
    <property type="project" value="InterPro"/>
</dbReference>
<dbReference type="Gene3D" id="1.10.490.10">
    <property type="entry name" value="Globins"/>
    <property type="match status" value="1"/>
</dbReference>
<dbReference type="InterPro" id="IPR001486">
    <property type="entry name" value="Hemoglobin_trunc"/>
</dbReference>
<keyword evidence="4 5" id="KW-0408">Iron</keyword>
<dbReference type="InterPro" id="IPR012292">
    <property type="entry name" value="Globin/Proto"/>
</dbReference>
<evidence type="ECO:0000256" key="2">
    <source>
        <dbReference type="ARBA" id="ARBA00022617"/>
    </source>
</evidence>
<dbReference type="EMBL" id="BMXF01000001">
    <property type="protein sequence ID" value="GHB55497.1"/>
    <property type="molecule type" value="Genomic_DNA"/>
</dbReference>
<evidence type="ECO:0000313" key="6">
    <source>
        <dbReference type="EMBL" id="GHB55497.1"/>
    </source>
</evidence>
<dbReference type="InterPro" id="IPR009050">
    <property type="entry name" value="Globin-like_sf"/>
</dbReference>
<protein>
    <recommendedName>
        <fullName evidence="8">Hemoglobin</fullName>
    </recommendedName>
</protein>
<evidence type="ECO:0000256" key="3">
    <source>
        <dbReference type="ARBA" id="ARBA00022723"/>
    </source>
</evidence>
<proteinExistence type="predicted"/>